<dbReference type="AlphaFoldDB" id="A0A124E8C6"/>
<evidence type="ECO:0000256" key="4">
    <source>
        <dbReference type="ARBA" id="ARBA00023157"/>
    </source>
</evidence>
<accession>A0A124E8C6</accession>
<evidence type="ECO:0000256" key="3">
    <source>
        <dbReference type="ARBA" id="ARBA00022801"/>
    </source>
</evidence>
<dbReference type="InterPro" id="IPR029058">
    <property type="entry name" value="AB_hydrolase_fold"/>
</dbReference>
<dbReference type="GO" id="GO:0052689">
    <property type="term" value="F:carboxylic ester hydrolase activity"/>
    <property type="evidence" value="ECO:0007669"/>
    <property type="project" value="UniProtKB-KW"/>
</dbReference>
<keyword evidence="4" id="KW-1015">Disulfide bond</keyword>
<reference evidence="6" key="2">
    <citation type="submission" date="2016-02" db="EMBL/GenBank/DDBJ databases">
        <title>Draft genome sequence of five rapidly growing Mycobacterium species.</title>
        <authorList>
            <person name="Katahira K."/>
            <person name="Gotou Y."/>
            <person name="Iida K."/>
            <person name="Ogura Y."/>
            <person name="Hayashi T."/>
        </authorList>
    </citation>
    <scope>NUCLEOTIDE SEQUENCE [LARGE SCALE GENOMIC DNA]</scope>
    <source>
        <strain evidence="6">JCM6362</strain>
    </source>
</reference>
<organism evidence="5 6">
    <name type="scientific">Mycolicibacterium thermoresistibile</name>
    <name type="common">Mycobacterium thermoresistibile</name>
    <dbReference type="NCBI Taxonomy" id="1797"/>
    <lineage>
        <taxon>Bacteria</taxon>
        <taxon>Bacillati</taxon>
        <taxon>Actinomycetota</taxon>
        <taxon>Actinomycetes</taxon>
        <taxon>Mycobacteriales</taxon>
        <taxon>Mycobacteriaceae</taxon>
        <taxon>Mycolicibacterium</taxon>
    </lineage>
</organism>
<dbReference type="PANTHER" id="PTHR33630:SF9">
    <property type="entry name" value="CUTINASE 4"/>
    <property type="match status" value="1"/>
</dbReference>
<keyword evidence="3" id="KW-0378">Hydrolase</keyword>
<sequence length="262" mass="27029">MIRRMIRRHLRRLSRIGSAVGAALTTASLITGTVITSTVVAGTAVPAAAAQPCPDVQVVFARGTGEPPGVGPTGQAFIDALRPRVGDRSLDVYAVNYPAIDVWNTGIDGIRDAGAHVVRMAEQCPDTRLVLGGFSQGAAVMGFVTSAEVPAGVDPATVPKPLDPDIAEHVAAVVLFGMPNARAMNFLGTPPVVIGPLYEDKTVKLCAVDDPVCSNGMNFAAHNTYATNAAMVDQGAAFAADRLGVASDKPLPTPSSGQNFGN</sequence>
<dbReference type="SUPFAM" id="SSF53474">
    <property type="entry name" value="alpha/beta-Hydrolases"/>
    <property type="match status" value="1"/>
</dbReference>
<dbReference type="EMBL" id="BCTB01000017">
    <property type="protein sequence ID" value="GAT15291.1"/>
    <property type="molecule type" value="Genomic_DNA"/>
</dbReference>
<evidence type="ECO:0000313" key="6">
    <source>
        <dbReference type="Proteomes" id="UP000069654"/>
    </source>
</evidence>
<evidence type="ECO:0000256" key="1">
    <source>
        <dbReference type="ARBA" id="ARBA00007534"/>
    </source>
</evidence>
<dbReference type="Gene3D" id="3.40.50.1820">
    <property type="entry name" value="alpha/beta hydrolase"/>
    <property type="match status" value="1"/>
</dbReference>
<proteinExistence type="inferred from homology"/>
<dbReference type="PANTHER" id="PTHR33630">
    <property type="entry name" value="CUTINASE RV1984C-RELATED-RELATED"/>
    <property type="match status" value="1"/>
</dbReference>
<comment type="similarity">
    <text evidence="1">Belongs to the cutinase family.</text>
</comment>
<dbReference type="InterPro" id="IPR000675">
    <property type="entry name" value="Cutinase/axe"/>
</dbReference>
<protein>
    <submittedName>
        <fullName evidence="5">Cutinase</fullName>
    </submittedName>
</protein>
<keyword evidence="2" id="KW-0719">Serine esterase</keyword>
<gene>
    <name evidence="5" type="ORF">RMCT_2261</name>
</gene>
<name>A0A124E8C6_MYCTH</name>
<reference evidence="5 6" key="1">
    <citation type="journal article" date="2016" name="Genome Announc.">
        <title>Draft Genome Sequences of Five Rapidly Growing Mycobacterium Species, M. thermoresistibile, M. fortuitum subsp. acetamidolyticum, M. canariasense, M. brisbanense, and M. novocastrense.</title>
        <authorList>
            <person name="Katahira K."/>
            <person name="Ogura Y."/>
            <person name="Gotoh Y."/>
            <person name="Hayashi T."/>
        </authorList>
    </citation>
    <scope>NUCLEOTIDE SEQUENCE [LARGE SCALE GENOMIC DNA]</scope>
    <source>
        <strain evidence="5 6">JCM6362</strain>
    </source>
</reference>
<dbReference type="SMART" id="SM01110">
    <property type="entry name" value="Cutinase"/>
    <property type="match status" value="1"/>
</dbReference>
<evidence type="ECO:0000256" key="2">
    <source>
        <dbReference type="ARBA" id="ARBA00022487"/>
    </source>
</evidence>
<dbReference type="STRING" id="1797.RMCT_2261"/>
<evidence type="ECO:0000313" key="5">
    <source>
        <dbReference type="EMBL" id="GAT15291.1"/>
    </source>
</evidence>
<comment type="caution">
    <text evidence="5">The sequence shown here is derived from an EMBL/GenBank/DDBJ whole genome shotgun (WGS) entry which is preliminary data.</text>
</comment>
<dbReference type="Proteomes" id="UP000069654">
    <property type="component" value="Unassembled WGS sequence"/>
</dbReference>
<dbReference type="Pfam" id="PF01083">
    <property type="entry name" value="Cutinase"/>
    <property type="match status" value="1"/>
</dbReference>